<dbReference type="InterPro" id="IPR037227">
    <property type="entry name" value="EndoU-like"/>
</dbReference>
<dbReference type="PROSITE" id="PS51959">
    <property type="entry name" value="ENDOU"/>
    <property type="match status" value="1"/>
</dbReference>
<dbReference type="GO" id="GO:0003723">
    <property type="term" value="F:RNA binding"/>
    <property type="evidence" value="ECO:0007669"/>
    <property type="project" value="UniProtKB-KW"/>
</dbReference>
<gene>
    <name evidence="13" type="ORF">R1flu_015689</name>
</gene>
<evidence type="ECO:0000259" key="12">
    <source>
        <dbReference type="PROSITE" id="PS51959"/>
    </source>
</evidence>
<comment type="similarity">
    <text evidence="2">Belongs to the ENDOU family.</text>
</comment>
<organism evidence="13 14">
    <name type="scientific">Riccia fluitans</name>
    <dbReference type="NCBI Taxonomy" id="41844"/>
    <lineage>
        <taxon>Eukaryota</taxon>
        <taxon>Viridiplantae</taxon>
        <taxon>Streptophyta</taxon>
        <taxon>Embryophyta</taxon>
        <taxon>Marchantiophyta</taxon>
        <taxon>Marchantiopsida</taxon>
        <taxon>Marchantiidae</taxon>
        <taxon>Marchantiales</taxon>
        <taxon>Ricciaceae</taxon>
        <taxon>Riccia</taxon>
    </lineage>
</organism>
<dbReference type="GO" id="GO:0016787">
    <property type="term" value="F:hydrolase activity"/>
    <property type="evidence" value="ECO:0007669"/>
    <property type="project" value="UniProtKB-KW"/>
</dbReference>
<evidence type="ECO:0000256" key="8">
    <source>
        <dbReference type="ARBA" id="ARBA00022884"/>
    </source>
</evidence>
<dbReference type="Pfam" id="PF09412">
    <property type="entry name" value="XendoU"/>
    <property type="match status" value="1"/>
</dbReference>
<dbReference type="GO" id="GO:0016829">
    <property type="term" value="F:lyase activity"/>
    <property type="evidence" value="ECO:0007669"/>
    <property type="project" value="UniProtKB-KW"/>
</dbReference>
<dbReference type="GO" id="GO:0004519">
    <property type="term" value="F:endonuclease activity"/>
    <property type="evidence" value="ECO:0007669"/>
    <property type="project" value="UniProtKB-KW"/>
</dbReference>
<dbReference type="InterPro" id="IPR039787">
    <property type="entry name" value="ENDOU"/>
</dbReference>
<evidence type="ECO:0000313" key="14">
    <source>
        <dbReference type="Proteomes" id="UP001605036"/>
    </source>
</evidence>
<dbReference type="Proteomes" id="UP001605036">
    <property type="component" value="Unassembled WGS sequence"/>
</dbReference>
<reference evidence="13 14" key="1">
    <citation type="submission" date="2024-09" db="EMBL/GenBank/DDBJ databases">
        <title>Chromosome-scale assembly of Riccia fluitans.</title>
        <authorList>
            <person name="Paukszto L."/>
            <person name="Sawicki J."/>
            <person name="Karawczyk K."/>
            <person name="Piernik-Szablinska J."/>
            <person name="Szczecinska M."/>
            <person name="Mazdziarz M."/>
        </authorList>
    </citation>
    <scope>NUCLEOTIDE SEQUENCE [LARGE SCALE GENOMIC DNA]</scope>
    <source>
        <strain evidence="13">Rf_01</strain>
        <tissue evidence="13">Aerial parts of the thallus</tissue>
    </source>
</reference>
<keyword evidence="10" id="KW-0456">Lyase</keyword>
<comment type="caution">
    <text evidence="13">The sequence shown here is derived from an EMBL/GenBank/DDBJ whole genome shotgun (WGS) entry which is preliminary data.</text>
</comment>
<evidence type="ECO:0000256" key="9">
    <source>
        <dbReference type="ARBA" id="ARBA00023211"/>
    </source>
</evidence>
<evidence type="ECO:0000256" key="3">
    <source>
        <dbReference type="ARBA" id="ARBA00011245"/>
    </source>
</evidence>
<evidence type="ECO:0000256" key="5">
    <source>
        <dbReference type="ARBA" id="ARBA00022723"/>
    </source>
</evidence>
<evidence type="ECO:0000256" key="2">
    <source>
        <dbReference type="ARBA" id="ARBA00010168"/>
    </source>
</evidence>
<evidence type="ECO:0000256" key="1">
    <source>
        <dbReference type="ARBA" id="ARBA00001936"/>
    </source>
</evidence>
<comment type="subunit">
    <text evidence="3">Monomer.</text>
</comment>
<keyword evidence="8" id="KW-0694">RNA-binding</keyword>
<keyword evidence="7" id="KW-0378">Hydrolase</keyword>
<keyword evidence="5" id="KW-0479">Metal-binding</keyword>
<dbReference type="SUPFAM" id="SSF142877">
    <property type="entry name" value="EndoU-like"/>
    <property type="match status" value="1"/>
</dbReference>
<dbReference type="GO" id="GO:0004540">
    <property type="term" value="F:RNA nuclease activity"/>
    <property type="evidence" value="ECO:0007669"/>
    <property type="project" value="UniProtKB-ARBA"/>
</dbReference>
<accession>A0ABD1YJV6</accession>
<dbReference type="PANTHER" id="PTHR12439">
    <property type="entry name" value="PLACENTAL PROTEIN 11-RELATED"/>
    <property type="match status" value="1"/>
</dbReference>
<keyword evidence="14" id="KW-1185">Reference proteome</keyword>
<feature type="region of interest" description="Disordered" evidence="11">
    <location>
        <begin position="152"/>
        <end position="171"/>
    </location>
</feature>
<keyword evidence="9" id="KW-0464">Manganese</keyword>
<dbReference type="PANTHER" id="PTHR12439:SF11">
    <property type="entry name" value="URIDYLATE-SPECIFIC ENDORIBONUCLEASE"/>
    <property type="match status" value="1"/>
</dbReference>
<comment type="cofactor">
    <cofactor evidence="1">
        <name>Mn(2+)</name>
        <dbReference type="ChEBI" id="CHEBI:29035"/>
    </cofactor>
</comment>
<evidence type="ECO:0000313" key="13">
    <source>
        <dbReference type="EMBL" id="KAL2631003.1"/>
    </source>
</evidence>
<dbReference type="AlphaFoldDB" id="A0ABD1YJV6"/>
<keyword evidence="4" id="KW-0540">Nuclease</keyword>
<sequence length="204" mass="23476">MIAWAAQIHVRPISNEVKLSSVLTCTDSTNALLSFNMHIQIQLSLRLCIKLQLTEDLRHQFERPPSEQQYAETVSSDVYADPTDEELKDIVRACGKLWNLDVNRLTLGQDYEIDCGEGKKMYQKEDMGENALFEHLDPMVFRRPTYARSIALPNNNSADMNEPERRTRQEEQEEIAFIEEISQTAPIQFFFHETSGHGSSFTSF</sequence>
<evidence type="ECO:0000256" key="7">
    <source>
        <dbReference type="ARBA" id="ARBA00022801"/>
    </source>
</evidence>
<evidence type="ECO:0000256" key="10">
    <source>
        <dbReference type="ARBA" id="ARBA00023239"/>
    </source>
</evidence>
<keyword evidence="6" id="KW-0255">Endonuclease</keyword>
<dbReference type="GO" id="GO:0046872">
    <property type="term" value="F:metal ion binding"/>
    <property type="evidence" value="ECO:0007669"/>
    <property type="project" value="UniProtKB-KW"/>
</dbReference>
<feature type="domain" description="EndoU" evidence="12">
    <location>
        <begin position="86"/>
        <end position="204"/>
    </location>
</feature>
<dbReference type="InterPro" id="IPR018998">
    <property type="entry name" value="EndoU_C"/>
</dbReference>
<name>A0ABD1YJV6_9MARC</name>
<protein>
    <recommendedName>
        <fullName evidence="12">EndoU domain-containing protein</fullName>
    </recommendedName>
</protein>
<dbReference type="EMBL" id="JBHFFA010000004">
    <property type="protein sequence ID" value="KAL2631003.1"/>
    <property type="molecule type" value="Genomic_DNA"/>
</dbReference>
<evidence type="ECO:0000256" key="4">
    <source>
        <dbReference type="ARBA" id="ARBA00022722"/>
    </source>
</evidence>
<proteinExistence type="inferred from homology"/>
<evidence type="ECO:0000256" key="11">
    <source>
        <dbReference type="SAM" id="MobiDB-lite"/>
    </source>
</evidence>
<evidence type="ECO:0000256" key="6">
    <source>
        <dbReference type="ARBA" id="ARBA00022759"/>
    </source>
</evidence>